<dbReference type="SUPFAM" id="SSF47648">
    <property type="entry name" value="Nucleoside phosphorylase/phosphoribosyltransferase N-terminal domain"/>
    <property type="match status" value="1"/>
</dbReference>
<dbReference type="Pfam" id="PF00591">
    <property type="entry name" value="Glycos_transf_3"/>
    <property type="match status" value="1"/>
</dbReference>
<dbReference type="OrthoDB" id="9926at2"/>
<dbReference type="RefSeq" id="WP_138195178.1">
    <property type="nucleotide sequence ID" value="NZ_VCIW01000010.1"/>
</dbReference>
<dbReference type="Gene3D" id="1.20.970.10">
    <property type="entry name" value="Transferase, Pyrimidine Nucleoside Phosphorylase, Chain C"/>
    <property type="match status" value="1"/>
</dbReference>
<reference evidence="7 8" key="1">
    <citation type="submission" date="2019-05" db="EMBL/GenBank/DDBJ databases">
        <authorList>
            <person name="Narsing Rao M.P."/>
            <person name="Li W.J."/>
        </authorList>
    </citation>
    <scope>NUCLEOTIDE SEQUENCE [LARGE SCALE GENOMIC DNA]</scope>
    <source>
        <strain evidence="7 8">SYSU_K30003</strain>
    </source>
</reference>
<proteinExistence type="predicted"/>
<dbReference type="Pfam" id="PF02885">
    <property type="entry name" value="Glycos_trans_3N"/>
    <property type="match status" value="1"/>
</dbReference>
<keyword evidence="8" id="KW-1185">Reference proteome</keyword>
<gene>
    <name evidence="7" type="ORF">FE782_15725</name>
</gene>
<dbReference type="PANTHER" id="PTHR43285:SF2">
    <property type="entry name" value="ANTHRANILATE PHOSPHORIBOSYLTRANSFERASE"/>
    <property type="match status" value="1"/>
</dbReference>
<dbReference type="InterPro" id="IPR017459">
    <property type="entry name" value="Glycosyl_Trfase_fam3_N_dom"/>
</dbReference>
<dbReference type="PANTHER" id="PTHR43285">
    <property type="entry name" value="ANTHRANILATE PHOSPHORIBOSYLTRANSFERASE"/>
    <property type="match status" value="1"/>
</dbReference>
<dbReference type="InterPro" id="IPR000312">
    <property type="entry name" value="Glycosyl_Trfase_fam3"/>
</dbReference>
<feature type="domain" description="Glycosyl transferase family 3" evidence="5">
    <location>
        <begin position="88"/>
        <end position="329"/>
    </location>
</feature>
<keyword evidence="2 7" id="KW-0808">Transferase</keyword>
<evidence type="ECO:0000256" key="4">
    <source>
        <dbReference type="ARBA" id="ARBA00023141"/>
    </source>
</evidence>
<dbReference type="InterPro" id="IPR005940">
    <property type="entry name" value="Anthranilate_Pribosyl_Tfrase"/>
</dbReference>
<evidence type="ECO:0000256" key="3">
    <source>
        <dbReference type="ARBA" id="ARBA00022822"/>
    </source>
</evidence>
<dbReference type="InterPro" id="IPR036320">
    <property type="entry name" value="Glycosyl_Trfase_fam3_N_dom_sf"/>
</dbReference>
<protein>
    <submittedName>
        <fullName evidence="7">Anthranilate phosphoribosyltransferase</fullName>
    </submittedName>
</protein>
<dbReference type="GO" id="GO:0000162">
    <property type="term" value="P:L-tryptophan biosynthetic process"/>
    <property type="evidence" value="ECO:0007669"/>
    <property type="project" value="UniProtKB-KW"/>
</dbReference>
<evidence type="ECO:0000259" key="6">
    <source>
        <dbReference type="Pfam" id="PF02885"/>
    </source>
</evidence>
<keyword evidence="4" id="KW-0057">Aromatic amino acid biosynthesis</keyword>
<feature type="domain" description="Glycosyl transferase family 3 N-terminal" evidence="6">
    <location>
        <begin position="3"/>
        <end position="66"/>
    </location>
</feature>
<comment type="caution">
    <text evidence="7">The sequence shown here is derived from an EMBL/GenBank/DDBJ whole genome shotgun (WGS) entry which is preliminary data.</text>
</comment>
<evidence type="ECO:0000256" key="1">
    <source>
        <dbReference type="ARBA" id="ARBA00022676"/>
    </source>
</evidence>
<keyword evidence="3" id="KW-0028">Amino-acid biosynthesis</keyword>
<accession>A0A5R9GDC1</accession>
<dbReference type="EMBL" id="VCIW01000010">
    <property type="protein sequence ID" value="TLS51184.1"/>
    <property type="molecule type" value="Genomic_DNA"/>
</dbReference>
<dbReference type="InterPro" id="IPR035902">
    <property type="entry name" value="Nuc_phospho_transferase"/>
</dbReference>
<evidence type="ECO:0000313" key="8">
    <source>
        <dbReference type="Proteomes" id="UP000309676"/>
    </source>
</evidence>
<organism evidence="7 8">
    <name type="scientific">Paenibacillus antri</name>
    <dbReference type="NCBI Taxonomy" id="2582848"/>
    <lineage>
        <taxon>Bacteria</taxon>
        <taxon>Bacillati</taxon>
        <taxon>Bacillota</taxon>
        <taxon>Bacilli</taxon>
        <taxon>Bacillales</taxon>
        <taxon>Paenibacillaceae</taxon>
        <taxon>Paenibacillus</taxon>
    </lineage>
</organism>
<keyword evidence="3" id="KW-0822">Tryptophan biosynthesis</keyword>
<sequence length="341" mass="36923">MIEYLKEVGRGKRGARDLTFEEAAGAAKLILEGGATDAQIGAFLVAERIKMESTDEIAAFAEALRRGSLKHPMDGAIDCAGPYDGRTKSFYATLPTSFVLAACGVPSTLHGSRSLPPKWGVTLPDVVAEWGVDVETPEGLDRLLRAADASGFLFVPAELGCPKLARVRDIRTQLGLRTVFNSAEKLVRYSDAPYLVFGVFHGTVFDKMAQLVSSLGYRRAIIVQGIEGSEDLPVHKRSRLFLVKDGVSELMIVDPEVYQLQGEADDDTEWTAERQAATCLAVLQGAAALPHTDMTILNAGVRLWLTGAAGTIEEGLDLARVTLSSGQAYKKFLQWKEIVLP</sequence>
<evidence type="ECO:0000256" key="2">
    <source>
        <dbReference type="ARBA" id="ARBA00022679"/>
    </source>
</evidence>
<dbReference type="AlphaFoldDB" id="A0A5R9GDC1"/>
<dbReference type="GO" id="GO:0004048">
    <property type="term" value="F:anthranilate phosphoribosyltransferase activity"/>
    <property type="evidence" value="ECO:0007669"/>
    <property type="project" value="InterPro"/>
</dbReference>
<dbReference type="SUPFAM" id="SSF52418">
    <property type="entry name" value="Nucleoside phosphorylase/phosphoribosyltransferase catalytic domain"/>
    <property type="match status" value="1"/>
</dbReference>
<name>A0A5R9GDC1_9BACL</name>
<keyword evidence="1 7" id="KW-0328">Glycosyltransferase</keyword>
<dbReference type="Proteomes" id="UP000309676">
    <property type="component" value="Unassembled WGS sequence"/>
</dbReference>
<dbReference type="GO" id="GO:0005829">
    <property type="term" value="C:cytosol"/>
    <property type="evidence" value="ECO:0007669"/>
    <property type="project" value="TreeGrafter"/>
</dbReference>
<evidence type="ECO:0000259" key="5">
    <source>
        <dbReference type="Pfam" id="PF00591"/>
    </source>
</evidence>
<evidence type="ECO:0000313" key="7">
    <source>
        <dbReference type="EMBL" id="TLS51184.1"/>
    </source>
</evidence>
<dbReference type="Gene3D" id="3.40.1030.10">
    <property type="entry name" value="Nucleoside phosphorylase/phosphoribosyltransferase catalytic domain"/>
    <property type="match status" value="1"/>
</dbReference>